<evidence type="ECO:0000256" key="1">
    <source>
        <dbReference type="ARBA" id="ARBA00004651"/>
    </source>
</evidence>
<dbReference type="PANTHER" id="PTHR43495:SF5">
    <property type="entry name" value="GAMMA-AMINOBUTYRIC ACID PERMEASE"/>
    <property type="match status" value="1"/>
</dbReference>
<feature type="transmembrane region" description="Helical" evidence="7">
    <location>
        <begin position="416"/>
        <end position="433"/>
    </location>
</feature>
<feature type="transmembrane region" description="Helical" evidence="7">
    <location>
        <begin position="280"/>
        <end position="309"/>
    </location>
</feature>
<evidence type="ECO:0000256" key="7">
    <source>
        <dbReference type="SAM" id="Phobius"/>
    </source>
</evidence>
<feature type="transmembrane region" description="Helical" evidence="7">
    <location>
        <begin position="393"/>
        <end position="410"/>
    </location>
</feature>
<evidence type="ECO:0000256" key="2">
    <source>
        <dbReference type="ARBA" id="ARBA00022448"/>
    </source>
</evidence>
<dbReference type="GO" id="GO:0005886">
    <property type="term" value="C:plasma membrane"/>
    <property type="evidence" value="ECO:0007669"/>
    <property type="project" value="UniProtKB-SubCell"/>
</dbReference>
<gene>
    <name evidence="9" type="ORF">CR205_03705</name>
</gene>
<feature type="transmembrane region" description="Helical" evidence="7">
    <location>
        <begin position="125"/>
        <end position="147"/>
    </location>
</feature>
<dbReference type="PIRSF" id="PIRSF006060">
    <property type="entry name" value="AA_transporter"/>
    <property type="match status" value="1"/>
</dbReference>
<keyword evidence="3 7" id="KW-0812">Transmembrane</keyword>
<dbReference type="OrthoDB" id="9780162at2"/>
<dbReference type="InterPro" id="IPR004841">
    <property type="entry name" value="AA-permease/SLC12A_dom"/>
</dbReference>
<accession>A0A2W0H9X3</accession>
<feature type="transmembrane region" description="Helical" evidence="7">
    <location>
        <begin position="159"/>
        <end position="180"/>
    </location>
</feature>
<sequence length="454" mass="49204">MATHASKDAEKKIAWWQLSLLGVAATIGTGFFLGSGIAIQMAGPSVIFAYLLAAVGTYFVYESLAKMTIADPQTGSFRTYARKAYGHWAGFSSGWVYWASEILIMGSQLTALAIFTRFWAPGIPLWVFAAVYAALGILVILMGSSGFDRVENVLAVMKVAAIFMFIILAVVAILGLLGVNPGPVTVPKSYSTIFPNGIKGLLPALIFGFYGFGGIEIIGLLAMRLKKMDDAPKAGKVMLLLLGVIYAVSIGLALIMVPMADFVTDESPFVTALRRYQIPYVTHIFNGVFIIAGFSTMVASMFAVVRISVVLAQDGDAPAFLGKRIHDKTALPAISFMALWLIVSVIFSVLMPGKVYEYFTTAAGIMLLYNWIFILASWGRILELTGGEQAKRVLGFILVALVVTGTLFSPISRPGFFISIAFVGLVAVVTLMMRKHWNKPKDPDVPSVFTKIKR</sequence>
<proteinExistence type="predicted"/>
<evidence type="ECO:0000313" key="9">
    <source>
        <dbReference type="EMBL" id="PYZ97711.1"/>
    </source>
</evidence>
<dbReference type="Pfam" id="PF00324">
    <property type="entry name" value="AA_permease"/>
    <property type="match status" value="1"/>
</dbReference>
<feature type="transmembrane region" description="Helical" evidence="7">
    <location>
        <begin position="95"/>
        <end position="119"/>
    </location>
</feature>
<feature type="transmembrane region" description="Helical" evidence="7">
    <location>
        <begin position="200"/>
        <end position="225"/>
    </location>
</feature>
<name>A0A2W0H9X3_9BACI</name>
<feature type="transmembrane region" description="Helical" evidence="7">
    <location>
        <begin position="39"/>
        <end position="61"/>
    </location>
</feature>
<comment type="subcellular location">
    <subcellularLocation>
        <location evidence="1">Cell membrane</location>
        <topology evidence="1">Multi-pass membrane protein</topology>
    </subcellularLocation>
</comment>
<evidence type="ECO:0000259" key="8">
    <source>
        <dbReference type="Pfam" id="PF00324"/>
    </source>
</evidence>
<dbReference type="Gene3D" id="1.20.1740.10">
    <property type="entry name" value="Amino acid/polyamine transporter I"/>
    <property type="match status" value="1"/>
</dbReference>
<organism evidence="9 10">
    <name type="scientific">Alteribacter lacisalsi</name>
    <dbReference type="NCBI Taxonomy" id="2045244"/>
    <lineage>
        <taxon>Bacteria</taxon>
        <taxon>Bacillati</taxon>
        <taxon>Bacillota</taxon>
        <taxon>Bacilli</taxon>
        <taxon>Bacillales</taxon>
        <taxon>Bacillaceae</taxon>
        <taxon>Alteribacter</taxon>
    </lineage>
</organism>
<dbReference type="GO" id="GO:0055085">
    <property type="term" value="P:transmembrane transport"/>
    <property type="evidence" value="ECO:0007669"/>
    <property type="project" value="InterPro"/>
</dbReference>
<dbReference type="PANTHER" id="PTHR43495">
    <property type="entry name" value="GABA PERMEASE"/>
    <property type="match status" value="1"/>
</dbReference>
<comment type="caution">
    <text evidence="9">The sequence shown here is derived from an EMBL/GenBank/DDBJ whole genome shotgun (WGS) entry which is preliminary data.</text>
</comment>
<evidence type="ECO:0000256" key="5">
    <source>
        <dbReference type="ARBA" id="ARBA00022989"/>
    </source>
</evidence>
<dbReference type="GO" id="GO:0006865">
    <property type="term" value="P:amino acid transport"/>
    <property type="evidence" value="ECO:0007669"/>
    <property type="project" value="UniProtKB-KW"/>
</dbReference>
<dbReference type="RefSeq" id="WP_110517069.1">
    <property type="nucleotide sequence ID" value="NZ_PDOF01000001.1"/>
</dbReference>
<keyword evidence="6 7" id="KW-0472">Membrane</keyword>
<evidence type="ECO:0000256" key="4">
    <source>
        <dbReference type="ARBA" id="ARBA00022970"/>
    </source>
</evidence>
<evidence type="ECO:0000256" key="3">
    <source>
        <dbReference type="ARBA" id="ARBA00022692"/>
    </source>
</evidence>
<keyword evidence="5 7" id="KW-1133">Transmembrane helix</keyword>
<keyword evidence="10" id="KW-1185">Reference proteome</keyword>
<dbReference type="Proteomes" id="UP000248066">
    <property type="component" value="Unassembled WGS sequence"/>
</dbReference>
<evidence type="ECO:0000313" key="10">
    <source>
        <dbReference type="Proteomes" id="UP000248066"/>
    </source>
</evidence>
<feature type="transmembrane region" description="Helical" evidence="7">
    <location>
        <begin position="330"/>
        <end position="352"/>
    </location>
</feature>
<feature type="transmembrane region" description="Helical" evidence="7">
    <location>
        <begin position="358"/>
        <end position="381"/>
    </location>
</feature>
<evidence type="ECO:0000256" key="6">
    <source>
        <dbReference type="ARBA" id="ARBA00023136"/>
    </source>
</evidence>
<protein>
    <submittedName>
        <fullName evidence="9">Amino acid permease</fullName>
    </submittedName>
</protein>
<dbReference type="EMBL" id="PDOF01000001">
    <property type="protein sequence ID" value="PYZ97711.1"/>
    <property type="molecule type" value="Genomic_DNA"/>
</dbReference>
<feature type="domain" description="Amino acid permease/ SLC12A" evidence="8">
    <location>
        <begin position="20"/>
        <end position="377"/>
    </location>
</feature>
<keyword evidence="2" id="KW-0813">Transport</keyword>
<dbReference type="AlphaFoldDB" id="A0A2W0H9X3"/>
<feature type="transmembrane region" description="Helical" evidence="7">
    <location>
        <begin position="13"/>
        <end position="33"/>
    </location>
</feature>
<keyword evidence="4" id="KW-0029">Amino-acid transport</keyword>
<feature type="transmembrane region" description="Helical" evidence="7">
    <location>
        <begin position="237"/>
        <end position="260"/>
    </location>
</feature>
<reference evidence="9 10" key="1">
    <citation type="submission" date="2017-10" db="EMBL/GenBank/DDBJ databases">
        <title>Bacillus sp. nov., a halophilic bacterium isolated from a Yangshapao Lake.</title>
        <authorList>
            <person name="Wang H."/>
        </authorList>
    </citation>
    <scope>NUCLEOTIDE SEQUENCE [LARGE SCALE GENOMIC DNA]</scope>
    <source>
        <strain evidence="9 10">YSP-3</strain>
    </source>
</reference>